<dbReference type="Pfam" id="PF04103">
    <property type="entry name" value="CD20"/>
    <property type="match status" value="1"/>
</dbReference>
<dbReference type="OrthoDB" id="6352208at2759"/>
<evidence type="ECO:0008006" key="8">
    <source>
        <dbReference type="Google" id="ProtNLM"/>
    </source>
</evidence>
<feature type="transmembrane region" description="Helical" evidence="5">
    <location>
        <begin position="72"/>
        <end position="97"/>
    </location>
</feature>
<feature type="transmembrane region" description="Helical" evidence="5">
    <location>
        <begin position="141"/>
        <end position="164"/>
    </location>
</feature>
<evidence type="ECO:0000313" key="7">
    <source>
        <dbReference type="Proteomes" id="UP000076858"/>
    </source>
</evidence>
<feature type="transmembrane region" description="Helical" evidence="5">
    <location>
        <begin position="16"/>
        <end position="35"/>
    </location>
</feature>
<dbReference type="Proteomes" id="UP000076858">
    <property type="component" value="Unassembled WGS sequence"/>
</dbReference>
<comment type="subcellular location">
    <subcellularLocation>
        <location evidence="1">Membrane</location>
        <topology evidence="1">Multi-pass membrane protein</topology>
    </subcellularLocation>
</comment>
<evidence type="ECO:0000256" key="3">
    <source>
        <dbReference type="ARBA" id="ARBA00022989"/>
    </source>
</evidence>
<evidence type="ECO:0000313" key="6">
    <source>
        <dbReference type="EMBL" id="KZS15821.1"/>
    </source>
</evidence>
<keyword evidence="7" id="KW-1185">Reference proteome</keyword>
<keyword evidence="4 5" id="KW-0472">Membrane</keyword>
<evidence type="ECO:0000256" key="2">
    <source>
        <dbReference type="ARBA" id="ARBA00022692"/>
    </source>
</evidence>
<dbReference type="AlphaFoldDB" id="A0A164Z106"/>
<accession>A0A164Z106</accession>
<dbReference type="InterPro" id="IPR007237">
    <property type="entry name" value="CD20-like"/>
</dbReference>
<evidence type="ECO:0000256" key="4">
    <source>
        <dbReference type="ARBA" id="ARBA00023136"/>
    </source>
</evidence>
<gene>
    <name evidence="6" type="ORF">APZ42_018570</name>
</gene>
<protein>
    <recommendedName>
        <fullName evidence="8">Transmembrane protein</fullName>
    </recommendedName>
</protein>
<keyword evidence="3 5" id="KW-1133">Transmembrane helix</keyword>
<comment type="caution">
    <text evidence="6">The sequence shown here is derived from an EMBL/GenBank/DDBJ whole genome shotgun (WGS) entry which is preliminary data.</text>
</comment>
<dbReference type="GO" id="GO:0016020">
    <property type="term" value="C:membrane"/>
    <property type="evidence" value="ECO:0007669"/>
    <property type="project" value="UniProtKB-SubCell"/>
</dbReference>
<organism evidence="6 7">
    <name type="scientific">Daphnia magna</name>
    <dbReference type="NCBI Taxonomy" id="35525"/>
    <lineage>
        <taxon>Eukaryota</taxon>
        <taxon>Metazoa</taxon>
        <taxon>Ecdysozoa</taxon>
        <taxon>Arthropoda</taxon>
        <taxon>Crustacea</taxon>
        <taxon>Branchiopoda</taxon>
        <taxon>Diplostraca</taxon>
        <taxon>Cladocera</taxon>
        <taxon>Anomopoda</taxon>
        <taxon>Daphniidae</taxon>
        <taxon>Daphnia</taxon>
    </lineage>
</organism>
<name>A0A164Z106_9CRUS</name>
<proteinExistence type="predicted"/>
<sequence length="174" mass="18418">MPMIIPAFFLNVQTHSITNLALGALCFIFQIAALAVSPHDVYEQIGIGFWGGLILIITGITAYKAATGEAPFLLGCSFVLSIFAFLTSFSIMCIFAASIDQMKRYIENPCTGYCTGPKGPVPVPISPCSHYSSAHLAFDSILLTCGLIGIPVNALLVLAVISMYNPLPAATPAT</sequence>
<feature type="transmembrane region" description="Helical" evidence="5">
    <location>
        <begin position="47"/>
        <end position="66"/>
    </location>
</feature>
<evidence type="ECO:0000256" key="5">
    <source>
        <dbReference type="SAM" id="Phobius"/>
    </source>
</evidence>
<evidence type="ECO:0000256" key="1">
    <source>
        <dbReference type="ARBA" id="ARBA00004141"/>
    </source>
</evidence>
<reference evidence="6 7" key="1">
    <citation type="submission" date="2016-03" db="EMBL/GenBank/DDBJ databases">
        <title>EvidentialGene: Evidence-directed Construction of Genes on Genomes.</title>
        <authorList>
            <person name="Gilbert D.G."/>
            <person name="Choi J.-H."/>
            <person name="Mockaitis K."/>
            <person name="Colbourne J."/>
            <person name="Pfrender M."/>
        </authorList>
    </citation>
    <scope>NUCLEOTIDE SEQUENCE [LARGE SCALE GENOMIC DNA]</scope>
    <source>
        <strain evidence="6 7">Xinb3</strain>
        <tissue evidence="6">Complete organism</tissue>
    </source>
</reference>
<dbReference type="EMBL" id="LRGB01000848">
    <property type="protein sequence ID" value="KZS15821.1"/>
    <property type="molecule type" value="Genomic_DNA"/>
</dbReference>
<keyword evidence="2 5" id="KW-0812">Transmembrane</keyword>